<keyword evidence="5 6" id="KW-0472">Membrane</keyword>
<feature type="domain" description="SSD" evidence="7">
    <location>
        <begin position="132"/>
        <end position="294"/>
    </location>
</feature>
<organism evidence="8 9">
    <name type="scientific">Ferrovibrio xuzhouensis</name>
    <dbReference type="NCBI Taxonomy" id="1576914"/>
    <lineage>
        <taxon>Bacteria</taxon>
        <taxon>Pseudomonadati</taxon>
        <taxon>Pseudomonadota</taxon>
        <taxon>Alphaproteobacteria</taxon>
        <taxon>Rhodospirillales</taxon>
        <taxon>Rhodospirillaceae</taxon>
        <taxon>Ferrovibrio</taxon>
    </lineage>
</organism>
<dbReference type="Proteomes" id="UP001595711">
    <property type="component" value="Unassembled WGS sequence"/>
</dbReference>
<keyword evidence="9" id="KW-1185">Reference proteome</keyword>
<evidence type="ECO:0000256" key="1">
    <source>
        <dbReference type="ARBA" id="ARBA00004651"/>
    </source>
</evidence>
<dbReference type="Pfam" id="PF01943">
    <property type="entry name" value="Polysacc_synt"/>
    <property type="match status" value="1"/>
</dbReference>
<feature type="transmembrane region" description="Helical" evidence="6">
    <location>
        <begin position="69"/>
        <end position="87"/>
    </location>
</feature>
<comment type="subcellular location">
    <subcellularLocation>
        <location evidence="1">Cell membrane</location>
        <topology evidence="1">Multi-pass membrane protein</topology>
    </subcellularLocation>
</comment>
<keyword evidence="4 6" id="KW-1133">Transmembrane helix</keyword>
<feature type="transmembrane region" description="Helical" evidence="6">
    <location>
        <begin position="436"/>
        <end position="452"/>
    </location>
</feature>
<proteinExistence type="predicted"/>
<sequence length="484" mass="51115">MRLPRLAAPAAPEALDGPPAFAAALRHDYGSYLVSLGLISLGNVVLLPIITAYLPPADLGLYSLVETTMIQGITFSLLGLKFAYLYYYAHAPAGQRSSLFGATLLLAAAASLFGGLVLWGLFSSATIMARFDTVPLSQAWLVVPLLTFGAMQTILMTELRAARQAWLTGVIAVGQLAISLLGSLLLVAVYGLGLTGLLSAQLITGCLVTGLTLSLMRHRLRFHWQPAQMQALLRYGLPMMGSLMLRYSLDTLCRFLLAALVSIEAAGLFLVANSIATIFDSLLALPFFTAWGGLVHHALRRPLAARIVGHAAGLAIALSSLLVLAILAARPWLFDLLAHSPMPEAAGLFTLLLLGKAVMLVRSPLTAGILVTGHTGWATGNSLLGLVVFLVLIYPLARLWQVEGMAAALLIAHTTTTLVLVAQSWRHCRPQIDGRALWLGGVALCGALLGLTPAGSPAILAALLGAALVAGLMAWRHPADTEPV</sequence>
<keyword evidence="2" id="KW-1003">Cell membrane</keyword>
<dbReference type="PROSITE" id="PS50156">
    <property type="entry name" value="SSD"/>
    <property type="match status" value="1"/>
</dbReference>
<feature type="transmembrane region" description="Helical" evidence="6">
    <location>
        <begin position="278"/>
        <end position="299"/>
    </location>
</feature>
<dbReference type="InterPro" id="IPR050833">
    <property type="entry name" value="Poly_Biosynth_Transport"/>
</dbReference>
<accession>A0ABV7VJK6</accession>
<feature type="transmembrane region" description="Helical" evidence="6">
    <location>
        <begin position="32"/>
        <end position="54"/>
    </location>
</feature>
<protein>
    <submittedName>
        <fullName evidence="8">Lipopolysaccharide biosynthesis protein</fullName>
    </submittedName>
</protein>
<feature type="transmembrane region" description="Helical" evidence="6">
    <location>
        <begin position="458"/>
        <end position="475"/>
    </location>
</feature>
<evidence type="ECO:0000313" key="8">
    <source>
        <dbReference type="EMBL" id="MFC3676971.1"/>
    </source>
</evidence>
<dbReference type="EMBL" id="JBHRYJ010000003">
    <property type="protein sequence ID" value="MFC3676971.1"/>
    <property type="molecule type" value="Genomic_DNA"/>
</dbReference>
<feature type="transmembrane region" description="Helical" evidence="6">
    <location>
        <begin position="167"/>
        <end position="192"/>
    </location>
</feature>
<evidence type="ECO:0000256" key="4">
    <source>
        <dbReference type="ARBA" id="ARBA00022989"/>
    </source>
</evidence>
<dbReference type="PANTHER" id="PTHR30250:SF11">
    <property type="entry name" value="O-ANTIGEN TRANSPORTER-RELATED"/>
    <property type="match status" value="1"/>
</dbReference>
<feature type="transmembrane region" description="Helical" evidence="6">
    <location>
        <begin position="99"/>
        <end position="122"/>
    </location>
</feature>
<reference evidence="9" key="1">
    <citation type="journal article" date="2019" name="Int. J. Syst. Evol. Microbiol.">
        <title>The Global Catalogue of Microorganisms (GCM) 10K type strain sequencing project: providing services to taxonomists for standard genome sequencing and annotation.</title>
        <authorList>
            <consortium name="The Broad Institute Genomics Platform"/>
            <consortium name="The Broad Institute Genome Sequencing Center for Infectious Disease"/>
            <person name="Wu L."/>
            <person name="Ma J."/>
        </authorList>
    </citation>
    <scope>NUCLEOTIDE SEQUENCE [LARGE SCALE GENOMIC DNA]</scope>
    <source>
        <strain evidence="9">KCTC 42182</strain>
    </source>
</reference>
<evidence type="ECO:0000313" key="9">
    <source>
        <dbReference type="Proteomes" id="UP001595711"/>
    </source>
</evidence>
<feature type="transmembrane region" description="Helical" evidence="6">
    <location>
        <begin position="311"/>
        <end position="333"/>
    </location>
</feature>
<dbReference type="InterPro" id="IPR000731">
    <property type="entry name" value="SSD"/>
</dbReference>
<gene>
    <name evidence="8" type="ORF">ACFOOQ_15540</name>
</gene>
<feature type="transmembrane region" description="Helical" evidence="6">
    <location>
        <begin position="134"/>
        <end position="155"/>
    </location>
</feature>
<dbReference type="InterPro" id="IPR002797">
    <property type="entry name" value="Polysacc_synth"/>
</dbReference>
<evidence type="ECO:0000256" key="6">
    <source>
        <dbReference type="SAM" id="Phobius"/>
    </source>
</evidence>
<keyword evidence="3 6" id="KW-0812">Transmembrane</keyword>
<dbReference type="PANTHER" id="PTHR30250">
    <property type="entry name" value="PST FAMILY PREDICTED COLANIC ACID TRANSPORTER"/>
    <property type="match status" value="1"/>
</dbReference>
<evidence type="ECO:0000256" key="3">
    <source>
        <dbReference type="ARBA" id="ARBA00022692"/>
    </source>
</evidence>
<feature type="transmembrane region" description="Helical" evidence="6">
    <location>
        <begin position="383"/>
        <end position="400"/>
    </location>
</feature>
<dbReference type="RefSeq" id="WP_379728306.1">
    <property type="nucleotide sequence ID" value="NZ_JBHRYJ010000003.1"/>
</dbReference>
<comment type="caution">
    <text evidence="8">The sequence shown here is derived from an EMBL/GenBank/DDBJ whole genome shotgun (WGS) entry which is preliminary data.</text>
</comment>
<feature type="transmembrane region" description="Helical" evidence="6">
    <location>
        <begin position="406"/>
        <end position="424"/>
    </location>
</feature>
<evidence type="ECO:0000256" key="2">
    <source>
        <dbReference type="ARBA" id="ARBA00022475"/>
    </source>
</evidence>
<name>A0ABV7VJK6_9PROT</name>
<feature type="transmembrane region" description="Helical" evidence="6">
    <location>
        <begin position="252"/>
        <end position="272"/>
    </location>
</feature>
<evidence type="ECO:0000259" key="7">
    <source>
        <dbReference type="PROSITE" id="PS50156"/>
    </source>
</evidence>
<evidence type="ECO:0000256" key="5">
    <source>
        <dbReference type="ARBA" id="ARBA00023136"/>
    </source>
</evidence>
<feature type="transmembrane region" description="Helical" evidence="6">
    <location>
        <begin position="345"/>
        <end position="371"/>
    </location>
</feature>
<feature type="transmembrane region" description="Helical" evidence="6">
    <location>
        <begin position="198"/>
        <end position="216"/>
    </location>
</feature>